<dbReference type="EMBL" id="JX649893">
    <property type="protein sequence ID" value="AGC72149.1"/>
    <property type="molecule type" value="Genomic_DNA"/>
</dbReference>
<evidence type="ECO:0000313" key="2">
    <source>
        <dbReference type="EMBL" id="AGC72149.1"/>
    </source>
</evidence>
<dbReference type="SUPFAM" id="SSF141371">
    <property type="entry name" value="PilZ domain-like"/>
    <property type="match status" value="1"/>
</dbReference>
<dbReference type="GO" id="GO:0035438">
    <property type="term" value="F:cyclic-di-GMP binding"/>
    <property type="evidence" value="ECO:0007669"/>
    <property type="project" value="InterPro"/>
</dbReference>
<reference evidence="2" key="1">
    <citation type="submission" date="2012-09" db="EMBL/GenBank/DDBJ databases">
        <title>Metagenomic Characterization of a Microbial Community in Wastewater Detects High Levels of Antibiotic Resistance.</title>
        <authorList>
            <person name="Abrams M."/>
            <person name="Caldwell A."/>
            <person name="Vandaei E."/>
            <person name="Lee W."/>
            <person name="Perrott J."/>
            <person name="Khan S.Y."/>
            <person name="Ta J."/>
            <person name="Romero D."/>
            <person name="Nguyen V."/>
            <person name="Pourmand N."/>
            <person name="Ouverney C.C."/>
        </authorList>
    </citation>
    <scope>NUCLEOTIDE SEQUENCE</scope>
</reference>
<name>L7VX05_9BACT</name>
<protein>
    <recommendedName>
        <fullName evidence="1">PilZ domain-containing protein</fullName>
    </recommendedName>
</protein>
<dbReference type="Pfam" id="PF07238">
    <property type="entry name" value="PilZ"/>
    <property type="match status" value="1"/>
</dbReference>
<dbReference type="AlphaFoldDB" id="L7VX05"/>
<proteinExistence type="predicted"/>
<evidence type="ECO:0000259" key="1">
    <source>
        <dbReference type="Pfam" id="PF07238"/>
    </source>
</evidence>
<accession>L7VX05</accession>
<organism evidence="2">
    <name type="scientific">uncultured bacterium A1Q1_fos_560</name>
    <dbReference type="NCBI Taxonomy" id="1256584"/>
    <lineage>
        <taxon>Bacteria</taxon>
        <taxon>environmental samples</taxon>
    </lineage>
</organism>
<feature type="domain" description="PilZ" evidence="1">
    <location>
        <begin position="58"/>
        <end position="152"/>
    </location>
</feature>
<dbReference type="InterPro" id="IPR009875">
    <property type="entry name" value="PilZ_domain"/>
</dbReference>
<sequence length="162" mass="17799">MPDSRPVSVHVWHTRPTAAGLGGEETGSTGVLTGSILSCWWCPEPGARWRGGYFTMKNQRKHERVRVQFRSHFSMKGKMLAGDGDLTDLSPGGCRILSSVPVTVGAEVELCIFPGESANPILIDAATVRWCQPNEFGLSITKIRVPVQRQLTDVWRKLAKPA</sequence>
<dbReference type="Gene3D" id="2.40.10.220">
    <property type="entry name" value="predicted glycosyltransferase like domains"/>
    <property type="match status" value="1"/>
</dbReference>